<evidence type="ECO:0000256" key="4">
    <source>
        <dbReference type="ARBA" id="ARBA00022692"/>
    </source>
</evidence>
<evidence type="ECO:0000256" key="12">
    <source>
        <dbReference type="PROSITE-ProRule" id="PRU00278"/>
    </source>
</evidence>
<evidence type="ECO:0000313" key="15">
    <source>
        <dbReference type="EMBL" id="NOL50277.1"/>
    </source>
</evidence>
<evidence type="ECO:0000256" key="9">
    <source>
        <dbReference type="ARBA" id="ARBA00038408"/>
    </source>
</evidence>
<evidence type="ECO:0000256" key="2">
    <source>
        <dbReference type="ARBA" id="ARBA00022475"/>
    </source>
</evidence>
<comment type="subcellular location">
    <subcellularLocation>
        <location evidence="1">Cell inner membrane</location>
        <topology evidence="1">Single-pass type II membrane protein</topology>
        <orientation evidence="1">Periplasmic side</orientation>
    </subcellularLocation>
</comment>
<keyword evidence="6 13" id="KW-0472">Membrane</keyword>
<evidence type="ECO:0000256" key="10">
    <source>
        <dbReference type="ARBA" id="ARBA00040743"/>
    </source>
</evidence>
<dbReference type="InterPro" id="IPR027304">
    <property type="entry name" value="Trigger_fact/SurA_dom_sf"/>
</dbReference>
<proteinExistence type="inferred from homology"/>
<protein>
    <recommendedName>
        <fullName evidence="10">Periplasmic chaperone PpiD</fullName>
    </recommendedName>
    <alternativeName>
        <fullName evidence="11">Periplasmic folding chaperone</fullName>
    </alternativeName>
</protein>
<gene>
    <name evidence="15" type="ORF">HKX40_09060</name>
</gene>
<evidence type="ECO:0000256" key="8">
    <source>
        <dbReference type="ARBA" id="ARBA00023235"/>
    </source>
</evidence>
<comment type="similarity">
    <text evidence="9">Belongs to the PpiD chaperone family.</text>
</comment>
<reference evidence="15 16" key="1">
    <citation type="submission" date="2020-05" db="EMBL/GenBank/DDBJ databases">
        <authorList>
            <person name="Niu N."/>
        </authorList>
    </citation>
    <scope>NUCLEOTIDE SEQUENCE [LARGE SCALE GENOMIC DNA]</scope>
    <source>
        <strain evidence="15 16">LMG10982</strain>
    </source>
</reference>
<evidence type="ECO:0000256" key="13">
    <source>
        <dbReference type="SAM" id="Phobius"/>
    </source>
</evidence>
<feature type="transmembrane region" description="Helical" evidence="13">
    <location>
        <begin position="12"/>
        <end position="30"/>
    </location>
</feature>
<evidence type="ECO:0000256" key="11">
    <source>
        <dbReference type="ARBA" id="ARBA00042775"/>
    </source>
</evidence>
<dbReference type="AlphaFoldDB" id="A0A7Y4P4P1"/>
<evidence type="ECO:0000256" key="3">
    <source>
        <dbReference type="ARBA" id="ARBA00022519"/>
    </source>
</evidence>
<keyword evidence="2" id="KW-1003">Cell membrane</keyword>
<dbReference type="InterPro" id="IPR000297">
    <property type="entry name" value="PPIase_PpiC"/>
</dbReference>
<evidence type="ECO:0000256" key="6">
    <source>
        <dbReference type="ARBA" id="ARBA00023136"/>
    </source>
</evidence>
<keyword evidence="5 13" id="KW-1133">Transmembrane helix</keyword>
<dbReference type="EMBL" id="JABGBO010000010">
    <property type="protein sequence ID" value="NOL50277.1"/>
    <property type="molecule type" value="Genomic_DNA"/>
</dbReference>
<accession>A0A7Y4P4P1</accession>
<dbReference type="GO" id="GO:0005886">
    <property type="term" value="C:plasma membrane"/>
    <property type="evidence" value="ECO:0007669"/>
    <property type="project" value="UniProtKB-SubCell"/>
</dbReference>
<name>A0A7Y4P4P1_9BURK</name>
<evidence type="ECO:0000256" key="7">
    <source>
        <dbReference type="ARBA" id="ARBA00023186"/>
    </source>
</evidence>
<keyword evidence="16" id="KW-1185">Reference proteome</keyword>
<dbReference type="InterPro" id="IPR023058">
    <property type="entry name" value="PPIase_PpiC_CS"/>
</dbReference>
<evidence type="ECO:0000313" key="16">
    <source>
        <dbReference type="Proteomes" id="UP000541421"/>
    </source>
</evidence>
<evidence type="ECO:0000256" key="1">
    <source>
        <dbReference type="ARBA" id="ARBA00004382"/>
    </source>
</evidence>
<comment type="caution">
    <text evidence="15">The sequence shown here is derived from an EMBL/GenBank/DDBJ whole genome shotgun (WGS) entry which is preliminary data.</text>
</comment>
<sequence>MLDFFRTHSRLVMILLIVLVLPSFVFFGVYDYQSFTSNDIKLVTINEQKITQSDFNRSWTERLNELRTNEGVNFDLTKADTPATREAWLNSLINSAVTQEIATKERFSASNAMVRYALAQDPQLQENGQFSMEAYNRFLTGIGATSQQYEEHVRGYEALRLVVSPVAESAIMPSPTLKALGDAMTEERKVRIRPFKNADYAKDIHVSDEELGKWYETNSASFKVPEYVNLDYVVLNQDAAMAQVKTPSDADLEAYYKNNIARFSKEERRHVKHIQVADLATAQEVEAKAKQNPSQFDALAKEYSQDAGTKNTGGDLGMLKKGDIPDLDDGVFALAQPGITDPVKIGNNYHVFQIVSIEAGGSKSFDEVKTQISDEVRMQLASERFADMATELTHLVQDQRDSLQPVADKLGLKIQTADGITRSGLLTKAQLNATVAGTSAEHLFTLPRVRETAFSAEVFAQGLNSGVIELSPSELLVIRVKDKVAEHVPSLADVHAQALARLTEIKAEELAKKAGEEALLHAKVSGSTEGFDEEELVIDRLNNAVSEVLVNAVMNAPAASLPQYVGVELGSAYVIARIESVTKNASNLKNIFDQYQAPALNSILANEVARAFTINLRQKAKVEIFPDAQKVINGDDKQE</sequence>
<dbReference type="GO" id="GO:0003755">
    <property type="term" value="F:peptidyl-prolyl cis-trans isomerase activity"/>
    <property type="evidence" value="ECO:0007669"/>
    <property type="project" value="UniProtKB-KW"/>
</dbReference>
<dbReference type="SUPFAM" id="SSF109998">
    <property type="entry name" value="Triger factor/SurA peptide-binding domain-like"/>
    <property type="match status" value="1"/>
</dbReference>
<organism evidence="15 16">
    <name type="scientific">Pelistega europaea</name>
    <dbReference type="NCBI Taxonomy" id="106147"/>
    <lineage>
        <taxon>Bacteria</taxon>
        <taxon>Pseudomonadati</taxon>
        <taxon>Pseudomonadota</taxon>
        <taxon>Betaproteobacteria</taxon>
        <taxon>Burkholderiales</taxon>
        <taxon>Alcaligenaceae</taxon>
        <taxon>Pelistega</taxon>
    </lineage>
</organism>
<feature type="domain" description="PpiC" evidence="14">
    <location>
        <begin position="266"/>
        <end position="356"/>
    </location>
</feature>
<dbReference type="Pfam" id="PF13145">
    <property type="entry name" value="Rotamase_2"/>
    <property type="match status" value="1"/>
</dbReference>
<keyword evidence="3" id="KW-0997">Cell inner membrane</keyword>
<evidence type="ECO:0000259" key="14">
    <source>
        <dbReference type="PROSITE" id="PS50198"/>
    </source>
</evidence>
<dbReference type="PANTHER" id="PTHR47529:SF1">
    <property type="entry name" value="PERIPLASMIC CHAPERONE PPID"/>
    <property type="match status" value="1"/>
</dbReference>
<dbReference type="Gene3D" id="3.10.50.40">
    <property type="match status" value="1"/>
</dbReference>
<dbReference type="RefSeq" id="WP_171589261.1">
    <property type="nucleotide sequence ID" value="NZ_JABGBO010000010.1"/>
</dbReference>
<keyword evidence="4 13" id="KW-0812">Transmembrane</keyword>
<dbReference type="PROSITE" id="PS01096">
    <property type="entry name" value="PPIC_PPIASE_1"/>
    <property type="match status" value="1"/>
</dbReference>
<dbReference type="Gene3D" id="1.10.4030.10">
    <property type="entry name" value="Porin chaperone SurA, peptide-binding domain"/>
    <property type="match status" value="1"/>
</dbReference>
<dbReference type="InterPro" id="IPR046357">
    <property type="entry name" value="PPIase_dom_sf"/>
</dbReference>
<dbReference type="Proteomes" id="UP000541421">
    <property type="component" value="Unassembled WGS sequence"/>
</dbReference>
<dbReference type="PANTHER" id="PTHR47529">
    <property type="entry name" value="PEPTIDYL-PROLYL CIS-TRANS ISOMERASE D"/>
    <property type="match status" value="1"/>
</dbReference>
<dbReference type="SUPFAM" id="SSF54534">
    <property type="entry name" value="FKBP-like"/>
    <property type="match status" value="1"/>
</dbReference>
<keyword evidence="12" id="KW-0697">Rotamase</keyword>
<keyword evidence="8 12" id="KW-0413">Isomerase</keyword>
<dbReference type="PROSITE" id="PS50198">
    <property type="entry name" value="PPIC_PPIASE_2"/>
    <property type="match status" value="1"/>
</dbReference>
<dbReference type="InterPro" id="IPR052029">
    <property type="entry name" value="PpiD_chaperone"/>
</dbReference>
<dbReference type="Pfam" id="PF13624">
    <property type="entry name" value="SurA_N_3"/>
    <property type="match status" value="1"/>
</dbReference>
<evidence type="ECO:0000256" key="5">
    <source>
        <dbReference type="ARBA" id="ARBA00022989"/>
    </source>
</evidence>
<keyword evidence="7" id="KW-0143">Chaperone</keyword>